<accession>A0A1H0U7H3</accession>
<dbReference type="RefSeq" id="WP_091787577.1">
    <property type="nucleotide sequence ID" value="NZ_LT629711.1"/>
</dbReference>
<dbReference type="Proteomes" id="UP000199077">
    <property type="component" value="Chromosome I"/>
</dbReference>
<dbReference type="AlphaFoldDB" id="A0A1H0U7H3"/>
<dbReference type="STRING" id="443156.SAMN04489867_3165"/>
<reference evidence="2" key="1">
    <citation type="submission" date="2016-10" db="EMBL/GenBank/DDBJ databases">
        <authorList>
            <person name="Varghese N."/>
            <person name="Submissions S."/>
        </authorList>
    </citation>
    <scope>NUCLEOTIDE SEQUENCE [LARGE SCALE GENOMIC DNA]</scope>
    <source>
        <strain evidence="2">DSM 22329</strain>
    </source>
</reference>
<organism evidence="1 2">
    <name type="scientific">Pedococcus dokdonensis</name>
    <dbReference type="NCBI Taxonomy" id="443156"/>
    <lineage>
        <taxon>Bacteria</taxon>
        <taxon>Bacillati</taxon>
        <taxon>Actinomycetota</taxon>
        <taxon>Actinomycetes</taxon>
        <taxon>Micrococcales</taxon>
        <taxon>Intrasporangiaceae</taxon>
        <taxon>Pedococcus</taxon>
    </lineage>
</organism>
<gene>
    <name evidence="1" type="ORF">SAMN04489867_3165</name>
</gene>
<protein>
    <submittedName>
        <fullName evidence="1">Uncharacterized protein</fullName>
    </submittedName>
</protein>
<sequence>MMSADPSPIDLHAVDSLSTVARLLARASDMTWDQAATNPGPALRFLGIGLDLATSLALELLPAGHNVDDPAPVETDPLKLLRAAEELTRLRPIEDFPPGTSQVIAAICDLLSEHAP</sequence>
<dbReference type="EMBL" id="LT629711">
    <property type="protein sequence ID" value="SDP61935.1"/>
    <property type="molecule type" value="Genomic_DNA"/>
</dbReference>
<evidence type="ECO:0000313" key="2">
    <source>
        <dbReference type="Proteomes" id="UP000199077"/>
    </source>
</evidence>
<dbReference type="OrthoDB" id="3781334at2"/>
<keyword evidence="2" id="KW-1185">Reference proteome</keyword>
<name>A0A1H0U7H3_9MICO</name>
<proteinExistence type="predicted"/>
<evidence type="ECO:0000313" key="1">
    <source>
        <dbReference type="EMBL" id="SDP61935.1"/>
    </source>
</evidence>